<name>A0A8J5L216_ZINOF</name>
<keyword evidence="2" id="KW-1185">Reference proteome</keyword>
<proteinExistence type="predicted"/>
<sequence length="134" mass="15800">MGVFSDILLHFPDIGIAHWSLYTAWLQSKMWCFCPTVEDHTSQDRCCFPSSCHLYCMMELDRKEGFNLARMVMNILLHLPEKFRHLQGYVSSIRTPPVQQLRPKRKLQEVDHRRSQPLPQMVTFLTLVQLLVQI</sequence>
<reference evidence="1 2" key="1">
    <citation type="submission" date="2020-08" db="EMBL/GenBank/DDBJ databases">
        <title>Plant Genome Project.</title>
        <authorList>
            <person name="Zhang R.-G."/>
        </authorList>
    </citation>
    <scope>NUCLEOTIDE SEQUENCE [LARGE SCALE GENOMIC DNA]</scope>
    <source>
        <tissue evidence="1">Rhizome</tissue>
    </source>
</reference>
<evidence type="ECO:0000313" key="2">
    <source>
        <dbReference type="Proteomes" id="UP000734854"/>
    </source>
</evidence>
<dbReference type="AlphaFoldDB" id="A0A8J5L216"/>
<evidence type="ECO:0000313" key="1">
    <source>
        <dbReference type="EMBL" id="KAG6502272.1"/>
    </source>
</evidence>
<gene>
    <name evidence="1" type="ORF">ZIOFF_042161</name>
</gene>
<dbReference type="Proteomes" id="UP000734854">
    <property type="component" value="Unassembled WGS sequence"/>
</dbReference>
<accession>A0A8J5L216</accession>
<organism evidence="1 2">
    <name type="scientific">Zingiber officinale</name>
    <name type="common">Ginger</name>
    <name type="synonym">Amomum zingiber</name>
    <dbReference type="NCBI Taxonomy" id="94328"/>
    <lineage>
        <taxon>Eukaryota</taxon>
        <taxon>Viridiplantae</taxon>
        <taxon>Streptophyta</taxon>
        <taxon>Embryophyta</taxon>
        <taxon>Tracheophyta</taxon>
        <taxon>Spermatophyta</taxon>
        <taxon>Magnoliopsida</taxon>
        <taxon>Liliopsida</taxon>
        <taxon>Zingiberales</taxon>
        <taxon>Zingiberaceae</taxon>
        <taxon>Zingiber</taxon>
    </lineage>
</organism>
<protein>
    <submittedName>
        <fullName evidence="1">Uncharacterized protein</fullName>
    </submittedName>
</protein>
<comment type="caution">
    <text evidence="1">The sequence shown here is derived from an EMBL/GenBank/DDBJ whole genome shotgun (WGS) entry which is preliminary data.</text>
</comment>
<dbReference type="EMBL" id="JACMSC010000011">
    <property type="protein sequence ID" value="KAG6502272.1"/>
    <property type="molecule type" value="Genomic_DNA"/>
</dbReference>